<dbReference type="AlphaFoldDB" id="A0A9P6G0F5"/>
<evidence type="ECO:0000259" key="4">
    <source>
        <dbReference type="PROSITE" id="PS51677"/>
    </source>
</evidence>
<dbReference type="Proteomes" id="UP000780801">
    <property type="component" value="Unassembled WGS sequence"/>
</dbReference>
<feature type="compositionally biased region" description="Low complexity" evidence="3">
    <location>
        <begin position="279"/>
        <end position="300"/>
    </location>
</feature>
<dbReference type="Gene3D" id="3.20.20.370">
    <property type="entry name" value="Glycoside hydrolase/deacetylase"/>
    <property type="match status" value="2"/>
</dbReference>
<keyword evidence="6" id="KW-1185">Reference proteome</keyword>
<protein>
    <submittedName>
        <fullName evidence="5">Chitin deacetylase</fullName>
    </submittedName>
</protein>
<dbReference type="InterPro" id="IPR011330">
    <property type="entry name" value="Glyco_hydro/deAcase_b/a-brl"/>
</dbReference>
<keyword evidence="1" id="KW-0479">Metal-binding</keyword>
<dbReference type="InterPro" id="IPR002509">
    <property type="entry name" value="NODB_dom"/>
</dbReference>
<evidence type="ECO:0000256" key="3">
    <source>
        <dbReference type="SAM" id="MobiDB-lite"/>
    </source>
</evidence>
<feature type="compositionally biased region" description="Polar residues" evidence="3">
    <location>
        <begin position="322"/>
        <end position="333"/>
    </location>
</feature>
<proteinExistence type="predicted"/>
<evidence type="ECO:0000313" key="6">
    <source>
        <dbReference type="Proteomes" id="UP000780801"/>
    </source>
</evidence>
<keyword evidence="2" id="KW-0378">Hydrolase</keyword>
<accession>A0A9P6G0F5</accession>
<dbReference type="Pfam" id="PF01522">
    <property type="entry name" value="Polysacc_deac_1"/>
    <property type="match status" value="1"/>
</dbReference>
<gene>
    <name evidence="5" type="primary">CDA2_6</name>
    <name evidence="5" type="ORF">BGW38_003797</name>
</gene>
<dbReference type="PROSITE" id="PS51677">
    <property type="entry name" value="NODB"/>
    <property type="match status" value="1"/>
</dbReference>
<feature type="compositionally biased region" description="Polar residues" evidence="3">
    <location>
        <begin position="1"/>
        <end position="13"/>
    </location>
</feature>
<dbReference type="GO" id="GO:0005975">
    <property type="term" value="P:carbohydrate metabolic process"/>
    <property type="evidence" value="ECO:0007669"/>
    <property type="project" value="InterPro"/>
</dbReference>
<feature type="region of interest" description="Disordered" evidence="3">
    <location>
        <begin position="259"/>
        <end position="333"/>
    </location>
</feature>
<feature type="region of interest" description="Disordered" evidence="3">
    <location>
        <begin position="50"/>
        <end position="75"/>
    </location>
</feature>
<dbReference type="PANTHER" id="PTHR10587:SF133">
    <property type="entry name" value="CHITIN DEACETYLASE 1-RELATED"/>
    <property type="match status" value="1"/>
</dbReference>
<sequence>MPSTLADSVSQEPDITGQDAWPISTSTPTTDSPEVREWVKLVDWSKVPNIPVRASIEPRSPPPCPEEESTDKEKEQECWWTCTGCVAEDDVTECPRPRDWGLTYDDGPQPGVTEVLMDELQARNVTATFFVTGTKSSQGPWLLQEAIKRGHHLASHSDIDNRVREIARQLGFRTVIWTPRWDTNDWQLEHKRITNSQVEGLFKSALDSVPDRETGVITLEHDGRRSTVDMAGTLLDMGIRQGMRPMDISKCLGDPVGYNEVPASAHPPSPKPDVSSKQPLTESSSSTTTSTTMVEPTLSTPMIGTATNTDGTLGGATPFPESGSTGKDGSPSSGAPALRLLKATKDCTAAFCWTVSVSLLLSFLVV</sequence>
<dbReference type="InterPro" id="IPR050248">
    <property type="entry name" value="Polysacc_deacetylase_ArnD"/>
</dbReference>
<dbReference type="GO" id="GO:0009272">
    <property type="term" value="P:fungal-type cell wall biogenesis"/>
    <property type="evidence" value="ECO:0007669"/>
    <property type="project" value="UniProtKB-ARBA"/>
</dbReference>
<evidence type="ECO:0000313" key="5">
    <source>
        <dbReference type="EMBL" id="KAF9585120.1"/>
    </source>
</evidence>
<comment type="caution">
    <text evidence="5">The sequence shown here is derived from an EMBL/GenBank/DDBJ whole genome shotgun (WGS) entry which is preliminary data.</text>
</comment>
<dbReference type="GO" id="GO:0016020">
    <property type="term" value="C:membrane"/>
    <property type="evidence" value="ECO:0007669"/>
    <property type="project" value="TreeGrafter"/>
</dbReference>
<feature type="domain" description="NodB homology" evidence="4">
    <location>
        <begin position="98"/>
        <end position="158"/>
    </location>
</feature>
<feature type="region of interest" description="Disordered" evidence="3">
    <location>
        <begin position="1"/>
        <end position="34"/>
    </location>
</feature>
<dbReference type="SUPFAM" id="SSF88713">
    <property type="entry name" value="Glycoside hydrolase/deacetylase"/>
    <property type="match status" value="1"/>
</dbReference>
<evidence type="ECO:0000256" key="1">
    <source>
        <dbReference type="ARBA" id="ARBA00022723"/>
    </source>
</evidence>
<evidence type="ECO:0000256" key="2">
    <source>
        <dbReference type="ARBA" id="ARBA00022801"/>
    </source>
</evidence>
<name>A0A9P6G0F5_9FUNG</name>
<dbReference type="EMBL" id="JAABOA010000249">
    <property type="protein sequence ID" value="KAF9585120.1"/>
    <property type="molecule type" value="Genomic_DNA"/>
</dbReference>
<dbReference type="GO" id="GO:0004099">
    <property type="term" value="F:chitin deacetylase activity"/>
    <property type="evidence" value="ECO:0007669"/>
    <property type="project" value="TreeGrafter"/>
</dbReference>
<dbReference type="GO" id="GO:0046872">
    <property type="term" value="F:metal ion binding"/>
    <property type="evidence" value="ECO:0007669"/>
    <property type="project" value="UniProtKB-KW"/>
</dbReference>
<organism evidence="5 6">
    <name type="scientific">Lunasporangiospora selenospora</name>
    <dbReference type="NCBI Taxonomy" id="979761"/>
    <lineage>
        <taxon>Eukaryota</taxon>
        <taxon>Fungi</taxon>
        <taxon>Fungi incertae sedis</taxon>
        <taxon>Mucoromycota</taxon>
        <taxon>Mortierellomycotina</taxon>
        <taxon>Mortierellomycetes</taxon>
        <taxon>Mortierellales</taxon>
        <taxon>Mortierellaceae</taxon>
        <taxon>Lunasporangiospora</taxon>
    </lineage>
</organism>
<dbReference type="OrthoDB" id="407355at2759"/>
<reference evidence="5" key="1">
    <citation type="journal article" date="2020" name="Fungal Divers.">
        <title>Resolving the Mortierellaceae phylogeny through synthesis of multi-gene phylogenetics and phylogenomics.</title>
        <authorList>
            <person name="Vandepol N."/>
            <person name="Liber J."/>
            <person name="Desiro A."/>
            <person name="Na H."/>
            <person name="Kennedy M."/>
            <person name="Barry K."/>
            <person name="Grigoriev I.V."/>
            <person name="Miller A.N."/>
            <person name="O'Donnell K."/>
            <person name="Stajich J.E."/>
            <person name="Bonito G."/>
        </authorList>
    </citation>
    <scope>NUCLEOTIDE SEQUENCE</scope>
    <source>
        <strain evidence="5">KOD1015</strain>
    </source>
</reference>
<dbReference type="PANTHER" id="PTHR10587">
    <property type="entry name" value="GLYCOSYL TRANSFERASE-RELATED"/>
    <property type="match status" value="1"/>
</dbReference>
<feature type="compositionally biased region" description="Low complexity" evidence="3">
    <location>
        <begin position="22"/>
        <end position="32"/>
    </location>
</feature>